<feature type="domain" description="DUF559" evidence="1">
    <location>
        <begin position="230"/>
        <end position="284"/>
    </location>
</feature>
<evidence type="ECO:0000313" key="2">
    <source>
        <dbReference type="EMBL" id="SFH80211.1"/>
    </source>
</evidence>
<dbReference type="AlphaFoldDB" id="A0A1I3D163"/>
<dbReference type="Proteomes" id="UP000198649">
    <property type="component" value="Unassembled WGS sequence"/>
</dbReference>
<dbReference type="EMBL" id="FOQG01000002">
    <property type="protein sequence ID" value="SFH80211.1"/>
    <property type="molecule type" value="Genomic_DNA"/>
</dbReference>
<name>A0A1I3D163_9ACTN</name>
<accession>A0A1I3D163</accession>
<sequence>MSESTPYDAPVLVAVRALGAQQGQVVSRPQLYALGVTRWQVSGEARARRWQLVGDQSVCLHHGPVEEVGHQWAAVFQGGPRACLDGASALLAGGLQRFTVERVRVSVPRGARVRRTKGYDIRQTRRWSAGDLAPSGIPRTTPAVAALRGALWAATDRQATYLLTIAVQQGLASPEQIGHELLRIRRDRRRSLLHTVVNDLLDGARALGELDVVRELRRRGLPAPSRQVLRRDAKNRYYLDLYWPDHRLVVEVDGIHHAWAENVVGDALRQNSFVLAGDVVLRLPLLGMRLEPDDFFAQVEEGLRLGGWQRAAA</sequence>
<dbReference type="OrthoDB" id="3209715at2"/>
<proteinExistence type="predicted"/>
<dbReference type="Pfam" id="PF04480">
    <property type="entry name" value="DUF559"/>
    <property type="match status" value="1"/>
</dbReference>
<gene>
    <name evidence="2" type="ORF">SAMN05216561_102300</name>
</gene>
<protein>
    <recommendedName>
        <fullName evidence="1">DUF559 domain-containing protein</fullName>
    </recommendedName>
</protein>
<evidence type="ECO:0000259" key="1">
    <source>
        <dbReference type="Pfam" id="PF04480"/>
    </source>
</evidence>
<evidence type="ECO:0000313" key="3">
    <source>
        <dbReference type="Proteomes" id="UP000198649"/>
    </source>
</evidence>
<dbReference type="InterPro" id="IPR007569">
    <property type="entry name" value="DUF559"/>
</dbReference>
<dbReference type="STRING" id="1005945.SAMN05216561_102300"/>
<organism evidence="2 3">
    <name type="scientific">Nocardioides psychrotolerans</name>
    <dbReference type="NCBI Taxonomy" id="1005945"/>
    <lineage>
        <taxon>Bacteria</taxon>
        <taxon>Bacillati</taxon>
        <taxon>Actinomycetota</taxon>
        <taxon>Actinomycetes</taxon>
        <taxon>Propionibacteriales</taxon>
        <taxon>Nocardioidaceae</taxon>
        <taxon>Nocardioides</taxon>
    </lineage>
</organism>
<keyword evidence="3" id="KW-1185">Reference proteome</keyword>
<reference evidence="2 3" key="1">
    <citation type="submission" date="2016-10" db="EMBL/GenBank/DDBJ databases">
        <authorList>
            <person name="de Groot N.N."/>
        </authorList>
    </citation>
    <scope>NUCLEOTIDE SEQUENCE [LARGE SCALE GENOMIC DNA]</scope>
    <source>
        <strain evidence="2 3">CGMCC 1.11156</strain>
    </source>
</reference>
<dbReference type="RefSeq" id="WP_091110463.1">
    <property type="nucleotide sequence ID" value="NZ_BKAF01000004.1"/>
</dbReference>